<sequence>MKVKHTKNGNVKVVMPLDTAVVLRGLLLDTYKQDVRVAANLSIEEAKVLWDLEDHLDDAGVQAPWEGLGR</sequence>
<organism evidence="1 2">
    <name type="scientific">Caballeronia temeraria</name>
    <dbReference type="NCBI Taxonomy" id="1777137"/>
    <lineage>
        <taxon>Bacteria</taxon>
        <taxon>Pseudomonadati</taxon>
        <taxon>Pseudomonadota</taxon>
        <taxon>Betaproteobacteria</taxon>
        <taxon>Burkholderiales</taxon>
        <taxon>Burkholderiaceae</taxon>
        <taxon>Caballeronia</taxon>
    </lineage>
</organism>
<dbReference type="EMBL" id="FCOI02000046">
    <property type="protein sequence ID" value="SAK95770.1"/>
    <property type="molecule type" value="Genomic_DNA"/>
</dbReference>
<keyword evidence="2" id="KW-1185">Reference proteome</keyword>
<evidence type="ECO:0000313" key="2">
    <source>
        <dbReference type="Proteomes" id="UP000054624"/>
    </source>
</evidence>
<dbReference type="RefSeq" id="WP_061164723.1">
    <property type="nucleotide sequence ID" value="NZ_FCOI02000046.1"/>
</dbReference>
<protein>
    <submittedName>
        <fullName evidence="1">Uncharacterized protein</fullName>
    </submittedName>
</protein>
<proteinExistence type="predicted"/>
<gene>
    <name evidence="1" type="ORF">AWB76_07192</name>
</gene>
<dbReference type="Proteomes" id="UP000054624">
    <property type="component" value="Unassembled WGS sequence"/>
</dbReference>
<dbReference type="STRING" id="1777137.AWB76_07192"/>
<dbReference type="AlphaFoldDB" id="A0A158DMY2"/>
<accession>A0A158DMY2</accession>
<evidence type="ECO:0000313" key="1">
    <source>
        <dbReference type="EMBL" id="SAK95770.1"/>
    </source>
</evidence>
<reference evidence="2" key="1">
    <citation type="submission" date="2016-01" db="EMBL/GenBank/DDBJ databases">
        <authorList>
            <person name="Peeters Charlotte."/>
        </authorList>
    </citation>
    <scope>NUCLEOTIDE SEQUENCE [LARGE SCALE GENOMIC DNA]</scope>
</reference>
<name>A0A158DMY2_9BURK</name>